<protein>
    <submittedName>
        <fullName evidence="10">Echinoderm microtubule-associated protein-like CG42247</fullName>
    </submittedName>
</protein>
<evidence type="ECO:0000256" key="2">
    <source>
        <dbReference type="ARBA" id="ARBA00006489"/>
    </source>
</evidence>
<dbReference type="InterPro" id="IPR011047">
    <property type="entry name" value="Quinoprotein_ADH-like_sf"/>
</dbReference>
<dbReference type="FunFam" id="3.10.20.230:FF:000009">
    <property type="entry name" value="Echinoderm microtubule-associated protein-like CG42247"/>
    <property type="match status" value="2"/>
</dbReference>
<feature type="region of interest" description="Disordered" evidence="8">
    <location>
        <begin position="485"/>
        <end position="506"/>
    </location>
</feature>
<gene>
    <name evidence="10" type="ORF">RR46_02885</name>
</gene>
<feature type="region of interest" description="Disordered" evidence="8">
    <location>
        <begin position="249"/>
        <end position="269"/>
    </location>
</feature>
<feature type="repeat" description="WD" evidence="7">
    <location>
        <begin position="885"/>
        <end position="917"/>
    </location>
</feature>
<evidence type="ECO:0000256" key="1">
    <source>
        <dbReference type="ARBA" id="ARBA00004245"/>
    </source>
</evidence>
<feature type="compositionally biased region" description="Pro residues" evidence="8">
    <location>
        <begin position="19"/>
        <end position="33"/>
    </location>
</feature>
<evidence type="ECO:0000256" key="7">
    <source>
        <dbReference type="PROSITE-ProRule" id="PRU00221"/>
    </source>
</evidence>
<reference evidence="10 11" key="1">
    <citation type="journal article" date="2015" name="Nat. Commun.">
        <title>Outbred genome sequencing and CRISPR/Cas9 gene editing in butterflies.</title>
        <authorList>
            <person name="Li X."/>
            <person name="Fan D."/>
            <person name="Zhang W."/>
            <person name="Liu G."/>
            <person name="Zhang L."/>
            <person name="Zhao L."/>
            <person name="Fang X."/>
            <person name="Chen L."/>
            <person name="Dong Y."/>
            <person name="Chen Y."/>
            <person name="Ding Y."/>
            <person name="Zhao R."/>
            <person name="Feng M."/>
            <person name="Zhu Y."/>
            <person name="Feng Y."/>
            <person name="Jiang X."/>
            <person name="Zhu D."/>
            <person name="Xiang H."/>
            <person name="Feng X."/>
            <person name="Li S."/>
            <person name="Wang J."/>
            <person name="Zhang G."/>
            <person name="Kronforst M.R."/>
            <person name="Wang W."/>
        </authorList>
    </citation>
    <scope>NUCLEOTIDE SEQUENCE [LARGE SCALE GENOMIC DNA]</scope>
    <source>
        <strain evidence="10">Ya'a_city_454_Px</strain>
        <tissue evidence="10">Whole body</tissue>
    </source>
</reference>
<dbReference type="FunFam" id="2.130.10.10:FF:000477">
    <property type="entry name" value="Echinoderm microtubule-associated protein-like CG42247"/>
    <property type="match status" value="1"/>
</dbReference>
<dbReference type="Proteomes" id="UP000053268">
    <property type="component" value="Unassembled WGS sequence"/>
</dbReference>
<feature type="compositionally biased region" description="Basic residues" evidence="8">
    <location>
        <begin position="1"/>
        <end position="15"/>
    </location>
</feature>
<dbReference type="Pfam" id="PF23409">
    <property type="entry name" value="Beta-prop_EML"/>
    <property type="match status" value="1"/>
</dbReference>
<dbReference type="Pfam" id="PF23414">
    <property type="entry name" value="Beta-prop_EML_2"/>
    <property type="match status" value="1"/>
</dbReference>
<dbReference type="InterPro" id="IPR036572">
    <property type="entry name" value="Doublecortin_dom_sf"/>
</dbReference>
<dbReference type="Gene3D" id="2.130.10.10">
    <property type="entry name" value="YVTN repeat-like/Quinoprotein amine dehydrogenase"/>
    <property type="match status" value="2"/>
</dbReference>
<dbReference type="InterPro" id="IPR055439">
    <property type="entry name" value="Beta-prop_EML_1st"/>
</dbReference>
<dbReference type="PANTHER" id="PTHR13720:SF55">
    <property type="entry name" value="ECHINODERM MICROTUBULE-ASSOCIATED PROTEIN-LIKE CG42247"/>
    <property type="match status" value="1"/>
</dbReference>
<dbReference type="GO" id="GO:0035556">
    <property type="term" value="P:intracellular signal transduction"/>
    <property type="evidence" value="ECO:0007669"/>
    <property type="project" value="InterPro"/>
</dbReference>
<keyword evidence="6" id="KW-0206">Cytoskeleton</keyword>
<feature type="domain" description="Doublecortin" evidence="9">
    <location>
        <begin position="91"/>
        <end position="168"/>
    </location>
</feature>
<proteinExistence type="inferred from homology"/>
<dbReference type="SUPFAM" id="SSF50998">
    <property type="entry name" value="Quinoprotein alcohol dehydrogenase-like"/>
    <property type="match status" value="1"/>
</dbReference>
<feature type="domain" description="Doublecortin" evidence="9">
    <location>
        <begin position="270"/>
        <end position="339"/>
    </location>
</feature>
<keyword evidence="5" id="KW-0677">Repeat</keyword>
<dbReference type="PROSITE" id="PS50309">
    <property type="entry name" value="DC"/>
    <property type="match status" value="3"/>
</dbReference>
<dbReference type="Gene3D" id="3.10.20.230">
    <property type="entry name" value="Doublecortin domain"/>
    <property type="match status" value="3"/>
</dbReference>
<feature type="repeat" description="WD" evidence="7">
    <location>
        <begin position="796"/>
        <end position="828"/>
    </location>
</feature>
<comment type="similarity">
    <text evidence="2">Belongs to the WD repeat EMAP family.</text>
</comment>
<dbReference type="PROSITE" id="PS50082">
    <property type="entry name" value="WD_REPEATS_2"/>
    <property type="match status" value="2"/>
</dbReference>
<dbReference type="FunFam" id="3.10.20.230:FF:000018">
    <property type="entry name" value="Echinoderm microtubule-associated protein-like CG42247"/>
    <property type="match status" value="1"/>
</dbReference>
<dbReference type="InterPro" id="IPR015943">
    <property type="entry name" value="WD40/YVTN_repeat-like_dom_sf"/>
</dbReference>
<dbReference type="InterPro" id="IPR005108">
    <property type="entry name" value="HELP"/>
</dbReference>
<dbReference type="GO" id="GO:0005929">
    <property type="term" value="C:cilium"/>
    <property type="evidence" value="ECO:0007669"/>
    <property type="project" value="UniProtKB-ARBA"/>
</dbReference>
<dbReference type="SUPFAM" id="SSF89837">
    <property type="entry name" value="Doublecortin (DC)"/>
    <property type="match status" value="3"/>
</dbReference>
<evidence type="ECO:0000313" key="11">
    <source>
        <dbReference type="Proteomes" id="UP000053268"/>
    </source>
</evidence>
<evidence type="ECO:0000256" key="8">
    <source>
        <dbReference type="SAM" id="MobiDB-lite"/>
    </source>
</evidence>
<evidence type="ECO:0000256" key="4">
    <source>
        <dbReference type="ARBA" id="ARBA00022574"/>
    </source>
</evidence>
<name>A0A194Q3I1_PAPXU</name>
<evidence type="ECO:0000313" key="10">
    <source>
        <dbReference type="EMBL" id="KPJ00098.1"/>
    </source>
</evidence>
<dbReference type="InterPro" id="IPR001680">
    <property type="entry name" value="WD40_rpt"/>
</dbReference>
<dbReference type="GO" id="GO:0072686">
    <property type="term" value="C:mitotic spindle"/>
    <property type="evidence" value="ECO:0007669"/>
    <property type="project" value="TreeGrafter"/>
</dbReference>
<dbReference type="AlphaFoldDB" id="A0A194Q3I1"/>
<sequence>MSRRQPAKPRLHSRNRPQAPEPVSAPEPTPAPEPEQQAPSDDEKESEWRPSRPPSPPQRNEDISEGSEATVRAVRPEPTSRYANLNYWKARRVTFYRNGDPFHPGVEFRFKPGRDLVSMDALLDRLSERLELPRGARFIFGMDGDRKYRLEELEDGASYVVSSYKTFKSKSVCFVTLAILDVKVWRPSRRRWLQLAEDSMLDSDEESFTVISLPVYTPDLPAASYGKKNGMWYGGTSTGTSGWARASVRKQSVAESDAPPPGGGKPSSGRVIRIINNMDHSIQCRVLLNLRTTQPFEEVLEDLGQVLKMSGAKRMYTITGQEVRSFSQLRNEFADVETFYLGSIVVPPALSPVVNAPLPIESPIRRSRSRATVASLPISEDSRGRRARSKSRPRVLPCRVLLNLRTTQPFEEVLEDLGQVLKMSGAKRMYTITGQEVRSFSQLRNEFADVETFYLGSIVVPPALSPVVNAPLPIESPIRRSRSRATVASLPISEDSRGRRARSKSRPRVLYAPEGEIIRNSDYTLLEVLKEEPMRVTIRGLRRTFYPPIHHAPIDNSPPDKKMQLDWVYGYRGADSRRNLWVLPTGELLYYVAAIAVMYDRDEDSQRHYTGHTEDIQCMELHPSRELVASGQRAGRGRRAQAHVRIWSADSLQTLHVCGMAEFEAGVSAVAFSQLNGGSYVLAVDAGRESILSVWQWQWGHLLGKVATLQEELTGAAFHPLDDNLLITHGKGHLAFWNRRKDGFFERTDIIKPPSRTNVTALQFEQDGDVVTADSDGFITVYSVDSDGAYFVRMEFEAHIKGISSLVMLSEGTLISGGEKDRKIAAWDSLQNYKRITETKLPETAGGVRSIYPQRPGRNDGNLYIGTTKNNILEGSLQRRFNQIIFGHHKLLMGMAVHPDDEMFATAGNDKNIALWKGHKPIFVTQVGYECVSLAWHPSGGALAAGSTEGHLVVLNADAGSHVATLRVCGSPLNCLQYNTAGDTLAIGSQNGSIYLFRVSRDGFSYKKLNKIRGAQPLVQLDWSMDGSYLQTVTADYDLSFWDIKALSPEKSPIAMKDVKWSTYNATVGFLVSGMWNNRFYPMTSLITTASRSSAHDLLISGDSDGYLRIFRYPCASPKAEYNEMKVYSGAVHNARFLFNDRCLISTGGTDAALMLWELVDE</sequence>
<dbReference type="PROSITE" id="PS00678">
    <property type="entry name" value="WD_REPEATS_1"/>
    <property type="match status" value="1"/>
</dbReference>
<dbReference type="InterPro" id="IPR055442">
    <property type="entry name" value="Beta-prop_EML-like_2nd"/>
</dbReference>
<dbReference type="GO" id="GO:0008017">
    <property type="term" value="F:microtubule binding"/>
    <property type="evidence" value="ECO:0007669"/>
    <property type="project" value="UniProtKB-ARBA"/>
</dbReference>
<feature type="domain" description="Doublecortin" evidence="9">
    <location>
        <begin position="399"/>
        <end position="453"/>
    </location>
</feature>
<keyword evidence="11" id="KW-1185">Reference proteome</keyword>
<dbReference type="InterPro" id="IPR019775">
    <property type="entry name" value="WD40_repeat_CS"/>
</dbReference>
<dbReference type="SMART" id="SM00320">
    <property type="entry name" value="WD40"/>
    <property type="match status" value="10"/>
</dbReference>
<dbReference type="Pfam" id="PF03451">
    <property type="entry name" value="HELP"/>
    <property type="match status" value="1"/>
</dbReference>
<dbReference type="STRING" id="66420.A0A194Q3I1"/>
<comment type="subcellular location">
    <subcellularLocation>
        <location evidence="1">Cytoplasm</location>
        <location evidence="1">Cytoskeleton</location>
    </subcellularLocation>
</comment>
<dbReference type="InterPro" id="IPR036322">
    <property type="entry name" value="WD40_repeat_dom_sf"/>
</dbReference>
<organism evidence="10 11">
    <name type="scientific">Papilio xuthus</name>
    <name type="common">Asian swallowtail butterfly</name>
    <dbReference type="NCBI Taxonomy" id="66420"/>
    <lineage>
        <taxon>Eukaryota</taxon>
        <taxon>Metazoa</taxon>
        <taxon>Ecdysozoa</taxon>
        <taxon>Arthropoda</taxon>
        <taxon>Hexapoda</taxon>
        <taxon>Insecta</taxon>
        <taxon>Pterygota</taxon>
        <taxon>Neoptera</taxon>
        <taxon>Endopterygota</taxon>
        <taxon>Lepidoptera</taxon>
        <taxon>Glossata</taxon>
        <taxon>Ditrysia</taxon>
        <taxon>Papilionoidea</taxon>
        <taxon>Papilionidae</taxon>
        <taxon>Papilioninae</taxon>
        <taxon>Papilio</taxon>
    </lineage>
</organism>
<evidence type="ECO:0000256" key="5">
    <source>
        <dbReference type="ARBA" id="ARBA00022737"/>
    </source>
</evidence>
<dbReference type="Pfam" id="PF03607">
    <property type="entry name" value="DCX"/>
    <property type="match status" value="1"/>
</dbReference>
<dbReference type="SMART" id="SM00537">
    <property type="entry name" value="DCX"/>
    <property type="match status" value="2"/>
</dbReference>
<dbReference type="SUPFAM" id="SSF50978">
    <property type="entry name" value="WD40 repeat-like"/>
    <property type="match status" value="1"/>
</dbReference>
<dbReference type="PROSITE" id="PS50294">
    <property type="entry name" value="WD_REPEATS_REGION"/>
    <property type="match status" value="1"/>
</dbReference>
<dbReference type="InterPro" id="IPR050630">
    <property type="entry name" value="WD_repeat_EMAP"/>
</dbReference>
<dbReference type="PANTHER" id="PTHR13720">
    <property type="entry name" value="WD-40 REPEAT PROTEIN"/>
    <property type="match status" value="1"/>
</dbReference>
<evidence type="ECO:0000256" key="3">
    <source>
        <dbReference type="ARBA" id="ARBA00022490"/>
    </source>
</evidence>
<keyword evidence="3" id="KW-0963">Cytoplasm</keyword>
<evidence type="ECO:0000259" key="9">
    <source>
        <dbReference type="PROSITE" id="PS50309"/>
    </source>
</evidence>
<evidence type="ECO:0000256" key="6">
    <source>
        <dbReference type="ARBA" id="ARBA00023212"/>
    </source>
</evidence>
<dbReference type="EMBL" id="KQ459472">
    <property type="protein sequence ID" value="KPJ00098.1"/>
    <property type="molecule type" value="Genomic_DNA"/>
</dbReference>
<dbReference type="InterPro" id="IPR003533">
    <property type="entry name" value="Doublecortin_dom"/>
</dbReference>
<keyword evidence="4 7" id="KW-0853">WD repeat</keyword>
<feature type="region of interest" description="Disordered" evidence="8">
    <location>
        <begin position="1"/>
        <end position="76"/>
    </location>
</feature>
<dbReference type="GO" id="GO:0000226">
    <property type="term" value="P:microtubule cytoskeleton organization"/>
    <property type="evidence" value="ECO:0007669"/>
    <property type="project" value="TreeGrafter"/>
</dbReference>
<accession>A0A194Q3I1</accession>